<feature type="lipid moiety-binding region" description="S-diacylglycerol cysteine" evidence="13">
    <location>
        <position position="22"/>
    </location>
</feature>
<dbReference type="STRING" id="1799789.AX660_03625"/>
<comment type="subunit">
    <text evidence="3 12">Homodimer.</text>
</comment>
<keyword evidence="4" id="KW-0732">Signal</keyword>
<dbReference type="SUPFAM" id="SSF50814">
    <property type="entry name" value="Lipocalins"/>
    <property type="match status" value="1"/>
</dbReference>
<evidence type="ECO:0000256" key="3">
    <source>
        <dbReference type="ARBA" id="ARBA00011738"/>
    </source>
</evidence>
<dbReference type="PRINTS" id="PR01171">
    <property type="entry name" value="BCTLIPOCALIN"/>
</dbReference>
<dbReference type="GO" id="GO:0006950">
    <property type="term" value="P:response to stress"/>
    <property type="evidence" value="ECO:0007669"/>
    <property type="project" value="UniProtKB-ARBA"/>
</dbReference>
<comment type="similarity">
    <text evidence="2 12">Belongs to the calycin superfamily. Lipocalin family.</text>
</comment>
<dbReference type="Gene3D" id="2.40.128.20">
    <property type="match status" value="1"/>
</dbReference>
<dbReference type="PIRSF" id="PIRSF036893">
    <property type="entry name" value="Lipocalin_ApoD"/>
    <property type="match status" value="1"/>
</dbReference>
<dbReference type="CDD" id="cd19438">
    <property type="entry name" value="lipocalin_Blc-like"/>
    <property type="match status" value="1"/>
</dbReference>
<dbReference type="GO" id="GO:0008289">
    <property type="term" value="F:lipid binding"/>
    <property type="evidence" value="ECO:0007669"/>
    <property type="project" value="UniProtKB-UniRule"/>
</dbReference>
<reference evidence="16" key="1">
    <citation type="submission" date="2016-02" db="EMBL/GenBank/DDBJ databases">
        <authorList>
            <person name="Schultz-Johansen M."/>
            <person name="Glaring M.A."/>
            <person name="Bech P.K."/>
            <person name="Stougaard P."/>
        </authorList>
    </citation>
    <scope>NUCLEOTIDE SEQUENCE [LARGE SCALE GENOMIC DNA]</scope>
    <source>
        <strain evidence="16">S66</strain>
    </source>
</reference>
<keyword evidence="9 12" id="KW-0449">Lipoprotein</keyword>
<comment type="function">
    <text evidence="10 12">Involved in the storage or transport of lipids necessary for membrane maintenance under stressful conditions. Displays a binding preference for lysophospholipids.</text>
</comment>
<gene>
    <name evidence="15" type="ORF">AX660_03625</name>
</gene>
<dbReference type="FunFam" id="2.40.128.20:FF:000002">
    <property type="entry name" value="Outer membrane lipoprotein Blc"/>
    <property type="match status" value="1"/>
</dbReference>
<evidence type="ECO:0000256" key="9">
    <source>
        <dbReference type="ARBA" id="ARBA00023288"/>
    </source>
</evidence>
<proteinExistence type="inferred from homology"/>
<dbReference type="AlphaFoldDB" id="A0A148KKS8"/>
<evidence type="ECO:0000256" key="10">
    <source>
        <dbReference type="ARBA" id="ARBA00057024"/>
    </source>
</evidence>
<keyword evidence="6 12" id="KW-0472">Membrane</keyword>
<dbReference type="PANTHER" id="PTHR10612:SF34">
    <property type="entry name" value="APOLIPOPROTEIN D"/>
    <property type="match status" value="1"/>
</dbReference>
<dbReference type="InterPro" id="IPR022271">
    <property type="entry name" value="Lipocalin_ApoD"/>
</dbReference>
<dbReference type="InterPro" id="IPR000566">
    <property type="entry name" value="Lipocln_cytosolic_FA-bd_dom"/>
</dbReference>
<dbReference type="RefSeq" id="WP_068382395.1">
    <property type="nucleotide sequence ID" value="NZ_LSNE01000020.1"/>
</dbReference>
<evidence type="ECO:0000256" key="1">
    <source>
        <dbReference type="ARBA" id="ARBA00004459"/>
    </source>
</evidence>
<dbReference type="GO" id="GO:0009279">
    <property type="term" value="C:cell outer membrane"/>
    <property type="evidence" value="ECO:0007669"/>
    <property type="project" value="UniProtKB-SubCell"/>
</dbReference>
<feature type="domain" description="Lipocalin/cytosolic fatty-acid binding" evidence="14">
    <location>
        <begin position="36"/>
        <end position="175"/>
    </location>
</feature>
<dbReference type="InterPro" id="IPR047202">
    <property type="entry name" value="Lipocalin_Blc-like_dom"/>
</dbReference>
<dbReference type="InterPro" id="IPR022272">
    <property type="entry name" value="Lipocalin_CS"/>
</dbReference>
<comment type="caution">
    <text evidence="15">The sequence shown here is derived from an EMBL/GenBank/DDBJ whole genome shotgun (WGS) entry which is preliminary data.</text>
</comment>
<evidence type="ECO:0000256" key="8">
    <source>
        <dbReference type="ARBA" id="ARBA00023237"/>
    </source>
</evidence>
<comment type="subcellular location">
    <subcellularLocation>
        <location evidence="1">Cell outer membrane</location>
        <topology evidence="1">Lipid-anchor</topology>
    </subcellularLocation>
</comment>
<keyword evidence="7 13" id="KW-0564">Palmitate</keyword>
<name>A0A148KKS8_9ALTE</name>
<dbReference type="InterPro" id="IPR012674">
    <property type="entry name" value="Calycin"/>
</dbReference>
<evidence type="ECO:0000313" key="15">
    <source>
        <dbReference type="EMBL" id="KXI26865.1"/>
    </source>
</evidence>
<dbReference type="OrthoDB" id="9793905at2"/>
<organism evidence="15 16">
    <name type="scientific">Paraglaciecola hydrolytica</name>
    <dbReference type="NCBI Taxonomy" id="1799789"/>
    <lineage>
        <taxon>Bacteria</taxon>
        <taxon>Pseudomonadati</taxon>
        <taxon>Pseudomonadota</taxon>
        <taxon>Gammaproteobacteria</taxon>
        <taxon>Alteromonadales</taxon>
        <taxon>Alteromonadaceae</taxon>
        <taxon>Paraglaciecola</taxon>
    </lineage>
</organism>
<evidence type="ECO:0000256" key="7">
    <source>
        <dbReference type="ARBA" id="ARBA00023139"/>
    </source>
</evidence>
<keyword evidence="16" id="KW-1185">Reference proteome</keyword>
<evidence type="ECO:0000256" key="5">
    <source>
        <dbReference type="ARBA" id="ARBA00023121"/>
    </source>
</evidence>
<evidence type="ECO:0000256" key="4">
    <source>
        <dbReference type="ARBA" id="ARBA00022729"/>
    </source>
</evidence>
<dbReference type="EMBL" id="LSNE01000020">
    <property type="protein sequence ID" value="KXI26865.1"/>
    <property type="molecule type" value="Genomic_DNA"/>
</dbReference>
<evidence type="ECO:0000256" key="2">
    <source>
        <dbReference type="ARBA" id="ARBA00006889"/>
    </source>
</evidence>
<evidence type="ECO:0000256" key="12">
    <source>
        <dbReference type="PIRNR" id="PIRNR036893"/>
    </source>
</evidence>
<dbReference type="PANTHER" id="PTHR10612">
    <property type="entry name" value="APOLIPOPROTEIN D"/>
    <property type="match status" value="1"/>
</dbReference>
<dbReference type="Pfam" id="PF08212">
    <property type="entry name" value="Lipocalin_2"/>
    <property type="match status" value="1"/>
</dbReference>
<evidence type="ECO:0000259" key="14">
    <source>
        <dbReference type="Pfam" id="PF08212"/>
    </source>
</evidence>
<evidence type="ECO:0000256" key="13">
    <source>
        <dbReference type="PIRSR" id="PIRSR036893-52"/>
    </source>
</evidence>
<dbReference type="PROSITE" id="PS00213">
    <property type="entry name" value="LIPOCALIN"/>
    <property type="match status" value="1"/>
</dbReference>
<accession>A0A148KKS8</accession>
<dbReference type="Proteomes" id="UP000070299">
    <property type="component" value="Unassembled WGS sequence"/>
</dbReference>
<protein>
    <recommendedName>
        <fullName evidence="11 12">Outer membrane lipoprotein Blc</fullName>
    </recommendedName>
</protein>
<evidence type="ECO:0000256" key="11">
    <source>
        <dbReference type="ARBA" id="ARBA00071217"/>
    </source>
</evidence>
<keyword evidence="5 12" id="KW-0446">Lipid-binding</keyword>
<keyword evidence="8 12" id="KW-0998">Cell outer membrane</keyword>
<sequence>MTLAELYKTLGCFLSIFLLSACTSIPEGIEPVDGFELPRYLGKWYEIARFDHSFERGLEQVSADYSLRDDGGVKVLNRGFNAQSQEWDEAEGKAYFVQNSDVGHLKVSFFGPFYASYVIFLLDKENYNYAVITGPDRDYLWILARTPKLSPEVQEHILQQARIAGFATDKLIWVKH</sequence>
<feature type="lipid moiety-binding region" description="N-palmitoyl cysteine" evidence="13">
    <location>
        <position position="22"/>
    </location>
</feature>
<evidence type="ECO:0000256" key="6">
    <source>
        <dbReference type="ARBA" id="ARBA00023136"/>
    </source>
</evidence>
<dbReference type="InterPro" id="IPR002446">
    <property type="entry name" value="Lipocalin_bac"/>
</dbReference>
<evidence type="ECO:0000313" key="16">
    <source>
        <dbReference type="Proteomes" id="UP000070299"/>
    </source>
</evidence>